<gene>
    <name evidence="1" type="ORF">GALL_205910</name>
</gene>
<comment type="caution">
    <text evidence="1">The sequence shown here is derived from an EMBL/GenBank/DDBJ whole genome shotgun (WGS) entry which is preliminary data.</text>
</comment>
<reference evidence="1" key="1">
    <citation type="submission" date="2016-10" db="EMBL/GenBank/DDBJ databases">
        <title>Sequence of Gallionella enrichment culture.</title>
        <authorList>
            <person name="Poehlein A."/>
            <person name="Muehling M."/>
            <person name="Daniel R."/>
        </authorList>
    </citation>
    <scope>NUCLEOTIDE SEQUENCE</scope>
</reference>
<evidence type="ECO:0000313" key="1">
    <source>
        <dbReference type="EMBL" id="OIQ97333.1"/>
    </source>
</evidence>
<dbReference type="EMBL" id="MLJW01000134">
    <property type="protein sequence ID" value="OIQ97333.1"/>
    <property type="molecule type" value="Genomic_DNA"/>
</dbReference>
<organism evidence="1">
    <name type="scientific">mine drainage metagenome</name>
    <dbReference type="NCBI Taxonomy" id="410659"/>
    <lineage>
        <taxon>unclassified sequences</taxon>
        <taxon>metagenomes</taxon>
        <taxon>ecological metagenomes</taxon>
    </lineage>
</organism>
<dbReference type="AlphaFoldDB" id="A0A1J5SAT7"/>
<proteinExistence type="predicted"/>
<protein>
    <submittedName>
        <fullName evidence="1">Uncharacterized protein</fullName>
    </submittedName>
</protein>
<accession>A0A1J5SAT7</accession>
<name>A0A1J5SAT7_9ZZZZ</name>
<sequence length="77" mass="9435">MYQYEEDKELSLRLHLKDRYDLYFGYYDDEDEFFEIIHELTEEEKDIIPEVLKKLMKRVLDDEKDIRINGTAIKGTK</sequence>